<evidence type="ECO:0000313" key="4">
    <source>
        <dbReference type="Proteomes" id="UP000030762"/>
    </source>
</evidence>
<dbReference type="InParanoid" id="T0RF27"/>
<dbReference type="CDD" id="cd00198">
    <property type="entry name" value="vWFA"/>
    <property type="match status" value="1"/>
</dbReference>
<gene>
    <name evidence="3" type="ORF">SDRG_13943</name>
</gene>
<feature type="compositionally biased region" description="Basic residues" evidence="1">
    <location>
        <begin position="633"/>
        <end position="647"/>
    </location>
</feature>
<dbReference type="InterPro" id="IPR002035">
    <property type="entry name" value="VWF_A"/>
</dbReference>
<dbReference type="Pfam" id="PF25462">
    <property type="entry name" value="Beta-barrel_INTS6"/>
    <property type="match status" value="1"/>
</dbReference>
<dbReference type="STRING" id="1156394.T0RF27"/>
<dbReference type="InterPro" id="IPR057413">
    <property type="entry name" value="Beta-barrel_INTS6"/>
</dbReference>
<dbReference type="SUPFAM" id="SSF53300">
    <property type="entry name" value="vWA-like"/>
    <property type="match status" value="1"/>
</dbReference>
<dbReference type="PANTHER" id="PTHR12957:SF2">
    <property type="entry name" value="INTEGRATOR COMPLEX SUBUNIT 6"/>
    <property type="match status" value="1"/>
</dbReference>
<dbReference type="OMA" id="YMANSKG"/>
<dbReference type="Pfam" id="PF13519">
    <property type="entry name" value="VWA_2"/>
    <property type="match status" value="1"/>
</dbReference>
<accession>T0RF27</accession>
<feature type="region of interest" description="Disordered" evidence="1">
    <location>
        <begin position="621"/>
        <end position="666"/>
    </location>
</feature>
<sequence>MLVTFVVDTSASMAQKSACGMSLLDFAKSLVETMAKKLLARSLNRVNYMHFMLVTFSGVVVGMEHSTNRDLFYRELKYLEARDLSDVGGALSTAFDLINRERAKIFCDNYGLGRLPFNAHMSHVVLITDAGALTTLDGVQPDLVVPPTSLSALDLTRQPFRWDQRLFTFAVQLSAESLTSKAPAINPPFYSSLCEETGGTLHLFTNGRVTKPMLEKEVESIIARMKPGVLVKFACDGSDGETFAPTKNALTPSATLGRDYSWPIPEAFWVDRNTTSLGLRDAHPTLVYRRSVESPTDAATNQLVLDTLKFPTDSYLIESTLNPSPPRGARWLVYMANSKGDGRLGEPFGFLRTTAAATHLVLLPYNYPVLFSLLVDAARQHQPTTPANAWLFQAKTMSPSWKDAFSTYVLSCPSYYSLPLRKILKRYNLHELVPELPENGRCYQVTNHLTRMKDVAMVESSEKPSARPTSSSNHVSPHSTPSQSPFRTTKEVVTVQAPGLLTRTQLLQAHAAQRRTVAPSREVARATEWTGTLARLAPSASTLATSDHAKFSLTVEVMSDYIPTVLRNELLRNPFSDPEKDEHTVEGSKRRKLEFSLGSPYKKSATKKGDDLILQGEAADEAAALGSPSSSHSSRRQRSRQKYKKQWKTSGKSSPTHPSPTSPETALLSVPLSVTGEDAQKVMAATATRLGVTTNDDDDDEKLLSRRVYHIIIENSSVWKGVAVRIRSRSFQTKDTATVLKDLGEIKGDKAVRLGYLHLATGLAKAFKRSLLVKMLAKTEASLLQEV</sequence>
<reference evidence="3 4" key="1">
    <citation type="submission" date="2012-04" db="EMBL/GenBank/DDBJ databases">
        <title>The Genome Sequence of Saprolegnia declina VS20.</title>
        <authorList>
            <consortium name="The Broad Institute Genome Sequencing Platform"/>
            <person name="Russ C."/>
            <person name="Nusbaum C."/>
            <person name="Tyler B."/>
            <person name="van West P."/>
            <person name="Dieguez-Uribeondo J."/>
            <person name="de Bruijn I."/>
            <person name="Tripathy S."/>
            <person name="Jiang R."/>
            <person name="Young S.K."/>
            <person name="Zeng Q."/>
            <person name="Gargeya S."/>
            <person name="Fitzgerald M."/>
            <person name="Haas B."/>
            <person name="Abouelleil A."/>
            <person name="Alvarado L."/>
            <person name="Arachchi H.M."/>
            <person name="Berlin A."/>
            <person name="Chapman S.B."/>
            <person name="Goldberg J."/>
            <person name="Griggs A."/>
            <person name="Gujja S."/>
            <person name="Hansen M."/>
            <person name="Howarth C."/>
            <person name="Imamovic A."/>
            <person name="Larimer J."/>
            <person name="McCowen C."/>
            <person name="Montmayeur A."/>
            <person name="Murphy C."/>
            <person name="Neiman D."/>
            <person name="Pearson M."/>
            <person name="Priest M."/>
            <person name="Roberts A."/>
            <person name="Saif S."/>
            <person name="Shea T."/>
            <person name="Sisk P."/>
            <person name="Sykes S."/>
            <person name="Wortman J."/>
            <person name="Nusbaum C."/>
            <person name="Birren B."/>
        </authorList>
    </citation>
    <scope>NUCLEOTIDE SEQUENCE [LARGE SCALE GENOMIC DNA]</scope>
    <source>
        <strain evidence="3 4">VS20</strain>
    </source>
</reference>
<feature type="compositionally biased region" description="Polar residues" evidence="1">
    <location>
        <begin position="467"/>
        <end position="487"/>
    </location>
</feature>
<name>T0RF27_SAPDV</name>
<dbReference type="GO" id="GO:0034472">
    <property type="term" value="P:snRNA 3'-end processing"/>
    <property type="evidence" value="ECO:0007669"/>
    <property type="project" value="TreeGrafter"/>
</dbReference>
<dbReference type="Gene3D" id="3.40.50.410">
    <property type="entry name" value="von Willebrand factor, type A domain"/>
    <property type="match status" value="1"/>
</dbReference>
<feature type="region of interest" description="Disordered" evidence="1">
    <location>
        <begin position="457"/>
        <end position="489"/>
    </location>
</feature>
<dbReference type="GO" id="GO:0032039">
    <property type="term" value="C:integrator complex"/>
    <property type="evidence" value="ECO:0007669"/>
    <property type="project" value="TreeGrafter"/>
</dbReference>
<evidence type="ECO:0000256" key="1">
    <source>
        <dbReference type="SAM" id="MobiDB-lite"/>
    </source>
</evidence>
<evidence type="ECO:0000259" key="2">
    <source>
        <dbReference type="PROSITE" id="PS50234"/>
    </source>
</evidence>
<dbReference type="AlphaFoldDB" id="T0RF27"/>
<evidence type="ECO:0000313" key="3">
    <source>
        <dbReference type="EMBL" id="EQC28262.1"/>
    </source>
</evidence>
<dbReference type="PANTHER" id="PTHR12957">
    <property type="entry name" value="DEAD/H BOX POLYPEPTIDE 26/DICE1-RELATED"/>
    <property type="match status" value="1"/>
</dbReference>
<dbReference type="PROSITE" id="PS50234">
    <property type="entry name" value="VWFA"/>
    <property type="match status" value="1"/>
</dbReference>
<dbReference type="GeneID" id="19954670"/>
<dbReference type="EMBL" id="JH767196">
    <property type="protein sequence ID" value="EQC28262.1"/>
    <property type="molecule type" value="Genomic_DNA"/>
</dbReference>
<proteinExistence type="predicted"/>
<dbReference type="RefSeq" id="XP_008618266.1">
    <property type="nucleotide sequence ID" value="XM_008620044.1"/>
</dbReference>
<dbReference type="InterPro" id="IPR051113">
    <property type="entry name" value="Integrator_subunit6"/>
</dbReference>
<dbReference type="Proteomes" id="UP000030762">
    <property type="component" value="Unassembled WGS sequence"/>
</dbReference>
<organism evidence="3 4">
    <name type="scientific">Saprolegnia diclina (strain VS20)</name>
    <dbReference type="NCBI Taxonomy" id="1156394"/>
    <lineage>
        <taxon>Eukaryota</taxon>
        <taxon>Sar</taxon>
        <taxon>Stramenopiles</taxon>
        <taxon>Oomycota</taxon>
        <taxon>Saprolegniomycetes</taxon>
        <taxon>Saprolegniales</taxon>
        <taxon>Saprolegniaceae</taxon>
        <taxon>Saprolegnia</taxon>
    </lineage>
</organism>
<dbReference type="InterPro" id="IPR036465">
    <property type="entry name" value="vWFA_dom_sf"/>
</dbReference>
<dbReference type="VEuPathDB" id="FungiDB:SDRG_13943"/>
<dbReference type="eggNOG" id="KOG3768">
    <property type="taxonomic scope" value="Eukaryota"/>
</dbReference>
<protein>
    <recommendedName>
        <fullName evidence="2">VWFA domain-containing protein</fullName>
    </recommendedName>
</protein>
<dbReference type="OrthoDB" id="9449012at2759"/>
<feature type="domain" description="VWFA" evidence="2">
    <location>
        <begin position="2"/>
        <end position="221"/>
    </location>
</feature>
<keyword evidence="4" id="KW-1185">Reference proteome</keyword>